<evidence type="ECO:0000313" key="2">
    <source>
        <dbReference type="Proteomes" id="UP000265691"/>
    </source>
</evidence>
<protein>
    <submittedName>
        <fullName evidence="1">Uncharacterized protein</fullName>
    </submittedName>
</protein>
<reference evidence="1 2" key="1">
    <citation type="submission" date="2017-08" db="EMBL/GenBank/DDBJ databases">
        <title>Reclassification of Bisgaard taxon 37 and 44.</title>
        <authorList>
            <person name="Christensen H."/>
        </authorList>
    </citation>
    <scope>NUCLEOTIDE SEQUENCE [LARGE SCALE GENOMIC DNA]</scope>
    <source>
        <strain evidence="1 2">B96_3</strain>
    </source>
</reference>
<sequence length="357" mass="41431">MTKIVNFFKKLSLVNVKEKKYILDWYHGLAHIKNIDNEEIIRRITKGNDIFVKDVISDNKILPLSFKNKVTAKQLLTFFDIYSINFQSFLYTETDMYSIKMLKNNELNKDLAHLTNFIQLSSSQLLEFLSDIYKYLDTNGTKLSLELGFASSYINKLKYNSTMAQNVLHALSLRYDLRENNFMPFIEYCEAKGWLDKKKLYSDDNFINFFDNDSTRDKLKKLSEEINKSTGLSVSSLEDYTITMLPTGTDALEDWNIREHKHVLITNAKLSPAASYGDILEFTLYDKFNGNGIYLITEKNNEDEGETLAILDHQKIQDTDSIYIVKSVEDTKACLLSELYENINILGVCSLRYRPKQ</sequence>
<dbReference type="RefSeq" id="WP_119524421.1">
    <property type="nucleotide sequence ID" value="NZ_NRHC01000011.1"/>
</dbReference>
<dbReference type="EMBL" id="NRHC01000011">
    <property type="protein sequence ID" value="RIY34345.1"/>
    <property type="molecule type" value="Genomic_DNA"/>
</dbReference>
<dbReference type="Proteomes" id="UP000265691">
    <property type="component" value="Unassembled WGS sequence"/>
</dbReference>
<comment type="caution">
    <text evidence="1">The sequence shown here is derived from an EMBL/GenBank/DDBJ whole genome shotgun (WGS) entry which is preliminary data.</text>
</comment>
<evidence type="ECO:0000313" key="1">
    <source>
        <dbReference type="EMBL" id="RIY34345.1"/>
    </source>
</evidence>
<accession>A0A3A1Y9I6</accession>
<gene>
    <name evidence="1" type="ORF">CKF54_00975</name>
</gene>
<name>A0A3A1Y9I6_9GAMM</name>
<organism evidence="1 2">
    <name type="scientific">Psittacicella hinzii</name>
    <dbReference type="NCBI Taxonomy" id="2028575"/>
    <lineage>
        <taxon>Bacteria</taxon>
        <taxon>Pseudomonadati</taxon>
        <taxon>Pseudomonadota</taxon>
        <taxon>Gammaproteobacteria</taxon>
        <taxon>Pasteurellales</taxon>
        <taxon>Psittacicellaceae</taxon>
        <taxon>Psittacicella</taxon>
    </lineage>
</organism>
<keyword evidence="2" id="KW-1185">Reference proteome</keyword>
<dbReference type="AlphaFoldDB" id="A0A3A1Y9I6"/>
<dbReference type="OrthoDB" id="5691813at2"/>
<proteinExistence type="predicted"/>